<evidence type="ECO:0000256" key="1">
    <source>
        <dbReference type="SAM" id="MobiDB-lite"/>
    </source>
</evidence>
<dbReference type="AlphaFoldDB" id="A0A482X3I1"/>
<dbReference type="FunCoup" id="A0A482X3I1">
    <property type="interactions" value="2"/>
</dbReference>
<dbReference type="EMBL" id="QKKF02018245">
    <property type="protein sequence ID" value="RZF40429.1"/>
    <property type="molecule type" value="Genomic_DNA"/>
</dbReference>
<dbReference type="OrthoDB" id="8019688at2759"/>
<feature type="compositionally biased region" description="Gly residues" evidence="1">
    <location>
        <begin position="123"/>
        <end position="133"/>
    </location>
</feature>
<evidence type="ECO:0000313" key="4">
    <source>
        <dbReference type="Proteomes" id="UP000291343"/>
    </source>
</evidence>
<comment type="caution">
    <text evidence="3">The sequence shown here is derived from an EMBL/GenBank/DDBJ whole genome shotgun (WGS) entry which is preliminary data.</text>
</comment>
<dbReference type="Proteomes" id="UP000291343">
    <property type="component" value="Unassembled WGS sequence"/>
</dbReference>
<protein>
    <submittedName>
        <fullName evidence="3">Uncharacterized protein</fullName>
    </submittedName>
</protein>
<feature type="region of interest" description="Disordered" evidence="1">
    <location>
        <begin position="61"/>
        <end position="104"/>
    </location>
</feature>
<evidence type="ECO:0000256" key="2">
    <source>
        <dbReference type="SAM" id="SignalP"/>
    </source>
</evidence>
<sequence>MDLKVLLILLVAVVSSFAKLHDKPPPGYDRKLINRPPPPKDLIGGRRIYRSVPDVPETILERMRRSPQDDKRGSVVLSGSRTEGRGGAPASQSVRGDYNHNLWRGKNGATVDANAFYQRNWGGGPRQDYGGGVRASIPFGRR</sequence>
<keyword evidence="4" id="KW-1185">Reference proteome</keyword>
<reference evidence="3 4" key="1">
    <citation type="journal article" date="2017" name="Gigascience">
        <title>Genome sequence of the small brown planthopper, Laodelphax striatellus.</title>
        <authorList>
            <person name="Zhu J."/>
            <person name="Jiang F."/>
            <person name="Wang X."/>
            <person name="Yang P."/>
            <person name="Bao Y."/>
            <person name="Zhao W."/>
            <person name="Wang W."/>
            <person name="Lu H."/>
            <person name="Wang Q."/>
            <person name="Cui N."/>
            <person name="Li J."/>
            <person name="Chen X."/>
            <person name="Luo L."/>
            <person name="Yu J."/>
            <person name="Kang L."/>
            <person name="Cui F."/>
        </authorList>
    </citation>
    <scope>NUCLEOTIDE SEQUENCE [LARGE SCALE GENOMIC DNA]</scope>
    <source>
        <strain evidence="3">Lst14</strain>
    </source>
</reference>
<organism evidence="3 4">
    <name type="scientific">Laodelphax striatellus</name>
    <name type="common">Small brown planthopper</name>
    <name type="synonym">Delphax striatella</name>
    <dbReference type="NCBI Taxonomy" id="195883"/>
    <lineage>
        <taxon>Eukaryota</taxon>
        <taxon>Metazoa</taxon>
        <taxon>Ecdysozoa</taxon>
        <taxon>Arthropoda</taxon>
        <taxon>Hexapoda</taxon>
        <taxon>Insecta</taxon>
        <taxon>Pterygota</taxon>
        <taxon>Neoptera</taxon>
        <taxon>Paraneoptera</taxon>
        <taxon>Hemiptera</taxon>
        <taxon>Auchenorrhyncha</taxon>
        <taxon>Fulgoroidea</taxon>
        <taxon>Delphacidae</taxon>
        <taxon>Criomorphinae</taxon>
        <taxon>Laodelphax</taxon>
    </lineage>
</organism>
<keyword evidence="2" id="KW-0732">Signal</keyword>
<feature type="region of interest" description="Disordered" evidence="1">
    <location>
        <begin position="123"/>
        <end position="142"/>
    </location>
</feature>
<feature type="signal peptide" evidence="2">
    <location>
        <begin position="1"/>
        <end position="18"/>
    </location>
</feature>
<gene>
    <name evidence="3" type="ORF">LSTR_LSTR011199</name>
</gene>
<feature type="chain" id="PRO_5019844287" evidence="2">
    <location>
        <begin position="19"/>
        <end position="142"/>
    </location>
</feature>
<evidence type="ECO:0000313" key="3">
    <source>
        <dbReference type="EMBL" id="RZF40429.1"/>
    </source>
</evidence>
<proteinExistence type="predicted"/>
<dbReference type="InParanoid" id="A0A482X3I1"/>
<feature type="compositionally biased region" description="Basic and acidic residues" evidence="1">
    <location>
        <begin position="61"/>
        <end position="73"/>
    </location>
</feature>
<name>A0A482X3I1_LAOST</name>
<accession>A0A482X3I1</accession>